<feature type="binding site" evidence="7 11">
    <location>
        <position position="422"/>
    </location>
    <ligand>
        <name>[4Fe-4S] cluster</name>
        <dbReference type="ChEBI" id="CHEBI:49883"/>
    </ligand>
</feature>
<evidence type="ECO:0000256" key="9">
    <source>
        <dbReference type="PIRSR" id="PIRSR000485-1"/>
    </source>
</evidence>
<dbReference type="InterPro" id="IPR000836">
    <property type="entry name" value="PRTase_dom"/>
</dbReference>
<keyword evidence="4 7" id="KW-0808">Transferase</keyword>
<sequence>MLNGDTFMDNNGFVKDTPWQTNGDSGLHEECGVFGMYDFDGGDVASTIYYGLFALQHRGQESCGIAVSETNGPKGKVTSYKGMGLVNEVFTQDNLEPMHGDIGVGHVRYSTAGASTRENAQPLVLNYVKGTLALAHNGNLINAMELRKDLEYTGAIFQTTIDSEVIAYHIARERLNSNSVEEAVGRACQKIKGAFALVVMSPRKLVGARDPYGFKPLCIGKRDNAYILASETCALDTIGAEYVRDVLPGEIVTITPEGGIQSDLSLALPKEKEARCIFEYIYFARPDSHIDGVSVYASRIKAGRFLAMDSPVDADLVVGVPESGNAAALGYSLQSGIPYGTAFVKNGYVGRTFIKPKQSSRESSVRVKLNVLKEAVDGKRIIMIDDSIVRGTTSDRIVKMLRDAGATEVHVRISSPPFLWPCYFGTDIPEREQLIAYNRSIEDIRKIIGADSLGYLGVERLEEMVGGLSICKGCFTGTYPMEPPKEDIRGDFER</sequence>
<dbReference type="GO" id="GO:0051539">
    <property type="term" value="F:4 iron, 4 sulfur cluster binding"/>
    <property type="evidence" value="ECO:0007669"/>
    <property type="project" value="UniProtKB-KW"/>
</dbReference>
<protein>
    <recommendedName>
        <fullName evidence="7">Amidophosphoribosyltransferase</fullName>
        <shortName evidence="7">ATase</shortName>
        <ecNumber evidence="7">2.4.2.14</ecNumber>
    </recommendedName>
    <alternativeName>
        <fullName evidence="7">Glutamine phosphoribosylpyrophosphate amidotransferase</fullName>
        <shortName evidence="7">GPATase</shortName>
    </alternativeName>
</protein>
<feature type="active site" description="Nucleophile" evidence="7 9">
    <location>
        <position position="31"/>
    </location>
</feature>
<dbReference type="GO" id="GO:0004044">
    <property type="term" value="F:amidophosphoribosyltransferase activity"/>
    <property type="evidence" value="ECO:0007669"/>
    <property type="project" value="UniProtKB-UniRule"/>
</dbReference>
<proteinExistence type="inferred from homology"/>
<dbReference type="NCBIfam" id="TIGR01134">
    <property type="entry name" value="purF"/>
    <property type="match status" value="1"/>
</dbReference>
<dbReference type="InterPro" id="IPR029055">
    <property type="entry name" value="Ntn_hydrolases_N"/>
</dbReference>
<accession>C7GDM7</accession>
<feature type="binding site" evidence="7 11">
    <location>
        <position position="474"/>
    </location>
    <ligand>
        <name>[4Fe-4S] cluster</name>
        <dbReference type="ChEBI" id="CHEBI:49883"/>
    </ligand>
</feature>
<evidence type="ECO:0000256" key="3">
    <source>
        <dbReference type="ARBA" id="ARBA00022676"/>
    </source>
</evidence>
<comment type="catalytic activity">
    <reaction evidence="7 8">
        <text>5-phospho-beta-D-ribosylamine + L-glutamate + diphosphate = 5-phospho-alpha-D-ribose 1-diphosphate + L-glutamine + H2O</text>
        <dbReference type="Rhea" id="RHEA:14905"/>
        <dbReference type="ChEBI" id="CHEBI:15377"/>
        <dbReference type="ChEBI" id="CHEBI:29985"/>
        <dbReference type="ChEBI" id="CHEBI:33019"/>
        <dbReference type="ChEBI" id="CHEBI:58017"/>
        <dbReference type="ChEBI" id="CHEBI:58359"/>
        <dbReference type="ChEBI" id="CHEBI:58681"/>
        <dbReference type="EC" id="2.4.2.14"/>
    </reaction>
</comment>
<dbReference type="CDD" id="cd00715">
    <property type="entry name" value="GPATase_N"/>
    <property type="match status" value="1"/>
</dbReference>
<dbReference type="PROSITE" id="PS51278">
    <property type="entry name" value="GATASE_TYPE_2"/>
    <property type="match status" value="1"/>
</dbReference>
<dbReference type="AlphaFoldDB" id="C7GDM7"/>
<evidence type="ECO:0000256" key="10">
    <source>
        <dbReference type="PIRSR" id="PIRSR000485-2"/>
    </source>
</evidence>
<dbReference type="HAMAP" id="MF_01931">
    <property type="entry name" value="PurF"/>
    <property type="match status" value="1"/>
</dbReference>
<dbReference type="CDD" id="cd06223">
    <property type="entry name" value="PRTases_typeI"/>
    <property type="match status" value="1"/>
</dbReference>
<dbReference type="Gene3D" id="3.60.20.10">
    <property type="entry name" value="Glutamine Phosphoribosylpyrophosphate, subunit 1, domain 1"/>
    <property type="match status" value="1"/>
</dbReference>
<evidence type="ECO:0000256" key="7">
    <source>
        <dbReference type="HAMAP-Rule" id="MF_01931"/>
    </source>
</evidence>
<dbReference type="PANTHER" id="PTHR11907">
    <property type="entry name" value="AMIDOPHOSPHORIBOSYLTRANSFERASE"/>
    <property type="match status" value="1"/>
</dbReference>
<feature type="domain" description="Glutamine amidotransferase type-2" evidence="12">
    <location>
        <begin position="31"/>
        <end position="257"/>
    </location>
</feature>
<evidence type="ECO:0000256" key="1">
    <source>
        <dbReference type="ARBA" id="ARBA00005209"/>
    </source>
</evidence>
<feature type="binding site" evidence="7 10">
    <location>
        <position position="323"/>
    </location>
    <ligand>
        <name>Mg(2+)</name>
        <dbReference type="ChEBI" id="CHEBI:18420"/>
    </ligand>
</feature>
<name>C7GDM7_9FIRM</name>
<evidence type="ECO:0000313" key="13">
    <source>
        <dbReference type="EMBL" id="EEV00076.1"/>
    </source>
</evidence>
<dbReference type="SUPFAM" id="SSF56235">
    <property type="entry name" value="N-terminal nucleophile aminohydrolases (Ntn hydrolases)"/>
    <property type="match status" value="1"/>
</dbReference>
<keyword evidence="7 11" id="KW-0408">Iron</keyword>
<dbReference type="PIRSF" id="PIRSF000485">
    <property type="entry name" value="Amd_phspho_trans"/>
    <property type="match status" value="1"/>
</dbReference>
<dbReference type="Gene3D" id="3.40.50.2020">
    <property type="match status" value="1"/>
</dbReference>
<comment type="cofactor">
    <cofactor evidence="7 10">
        <name>Mg(2+)</name>
        <dbReference type="ChEBI" id="CHEBI:18420"/>
    </cofactor>
    <text evidence="7 10">Binds 1 Mg(2+) ion per subunit.</text>
</comment>
<evidence type="ECO:0000256" key="8">
    <source>
        <dbReference type="PIRNR" id="PIRNR000485"/>
    </source>
</evidence>
<keyword evidence="7 11" id="KW-0411">Iron-sulfur</keyword>
<organism evidence="13 14">
    <name type="scientific">Roseburia intestinalis L1-82</name>
    <dbReference type="NCBI Taxonomy" id="536231"/>
    <lineage>
        <taxon>Bacteria</taxon>
        <taxon>Bacillati</taxon>
        <taxon>Bacillota</taxon>
        <taxon>Clostridia</taxon>
        <taxon>Lachnospirales</taxon>
        <taxon>Lachnospiraceae</taxon>
        <taxon>Roseburia</taxon>
    </lineage>
</organism>
<dbReference type="Pfam" id="PF13537">
    <property type="entry name" value="GATase_7"/>
    <property type="match status" value="1"/>
</dbReference>
<keyword evidence="7 10" id="KW-0460">Magnesium</keyword>
<feature type="binding site" evidence="7 11">
    <location>
        <position position="471"/>
    </location>
    <ligand>
        <name>[4Fe-4S] cluster</name>
        <dbReference type="ChEBI" id="CHEBI:49883"/>
    </ligand>
</feature>
<comment type="pathway">
    <text evidence="1 7 8">Purine metabolism; IMP biosynthesis via de novo pathway; N(1)-(5-phospho-D-ribosyl)glycinamide from 5-phospho-alpha-D-ribose 1-diphosphate: step 1/2.</text>
</comment>
<comment type="caution">
    <text evidence="13">The sequence shown here is derived from an EMBL/GenBank/DDBJ whole genome shotgun (WGS) entry which is preliminary data.</text>
</comment>
<dbReference type="Proteomes" id="UP000004828">
    <property type="component" value="Unassembled WGS sequence"/>
</dbReference>
<dbReference type="EMBL" id="ABYJ02000156">
    <property type="protein sequence ID" value="EEV00076.1"/>
    <property type="molecule type" value="Genomic_DNA"/>
</dbReference>
<comment type="similarity">
    <text evidence="2 7 8">In the C-terminal section; belongs to the purine/pyrimidine phosphoribosyltransferase family.</text>
</comment>
<feature type="binding site" evidence="7 10">
    <location>
        <position position="385"/>
    </location>
    <ligand>
        <name>Mg(2+)</name>
        <dbReference type="ChEBI" id="CHEBI:18420"/>
    </ligand>
</feature>
<evidence type="ECO:0000313" key="14">
    <source>
        <dbReference type="Proteomes" id="UP000004828"/>
    </source>
</evidence>
<evidence type="ECO:0000256" key="6">
    <source>
        <dbReference type="ARBA" id="ARBA00022962"/>
    </source>
</evidence>
<evidence type="ECO:0000256" key="5">
    <source>
        <dbReference type="ARBA" id="ARBA00022755"/>
    </source>
</evidence>
<dbReference type="GO" id="GO:0009113">
    <property type="term" value="P:purine nucleobase biosynthetic process"/>
    <property type="evidence" value="ECO:0007669"/>
    <property type="project" value="UniProtKB-UniRule"/>
</dbReference>
<keyword evidence="3 7" id="KW-0328">Glycosyltransferase</keyword>
<dbReference type="SUPFAM" id="SSF53271">
    <property type="entry name" value="PRTase-like"/>
    <property type="match status" value="1"/>
</dbReference>
<comment type="cofactor">
    <cofactor evidence="7 11">
        <name>[4Fe-4S] cluster</name>
        <dbReference type="ChEBI" id="CHEBI:49883"/>
    </cofactor>
    <text evidence="7 11">Binds 1 [4Fe-4S] cluster per subunit.</text>
</comment>
<dbReference type="GO" id="GO:0006189">
    <property type="term" value="P:'de novo' IMP biosynthetic process"/>
    <property type="evidence" value="ECO:0007669"/>
    <property type="project" value="UniProtKB-UniRule"/>
</dbReference>
<dbReference type="InterPro" id="IPR005854">
    <property type="entry name" value="PurF"/>
</dbReference>
<keyword evidence="6 7" id="KW-0315">Glutamine amidotransferase</keyword>
<keyword evidence="5 7" id="KW-0658">Purine biosynthesis</keyword>
<evidence type="ECO:0000256" key="11">
    <source>
        <dbReference type="PIRSR" id="PIRSR000485-3"/>
    </source>
</evidence>
<keyword evidence="7 10" id="KW-0479">Metal-binding</keyword>
<feature type="binding site" evidence="7 10">
    <location>
        <position position="386"/>
    </location>
    <ligand>
        <name>Mg(2+)</name>
        <dbReference type="ChEBI" id="CHEBI:18420"/>
    </ligand>
</feature>
<keyword evidence="7" id="KW-0004">4Fe-4S</keyword>
<evidence type="ECO:0000256" key="4">
    <source>
        <dbReference type="ARBA" id="ARBA00022679"/>
    </source>
</evidence>
<gene>
    <name evidence="7 13" type="primary">purF</name>
    <name evidence="13" type="ORF">ROSINTL182_08028</name>
</gene>
<reference evidence="13 14" key="1">
    <citation type="submission" date="2009-08" db="EMBL/GenBank/DDBJ databases">
        <authorList>
            <person name="Weinstock G."/>
            <person name="Sodergren E."/>
            <person name="Clifton S."/>
            <person name="Fulton L."/>
            <person name="Fulton B."/>
            <person name="Courtney L."/>
            <person name="Fronick C."/>
            <person name="Harrison M."/>
            <person name="Strong C."/>
            <person name="Farmer C."/>
            <person name="Delahaunty K."/>
            <person name="Markovic C."/>
            <person name="Hall O."/>
            <person name="Minx P."/>
            <person name="Tomlinson C."/>
            <person name="Mitreva M."/>
            <person name="Nelson J."/>
            <person name="Hou S."/>
            <person name="Wollam A."/>
            <person name="Pepin K.H."/>
            <person name="Johnson M."/>
            <person name="Bhonagiri V."/>
            <person name="Nash W.E."/>
            <person name="Warren W."/>
            <person name="Chinwalla A."/>
            <person name="Mardis E.R."/>
            <person name="Wilson R.K."/>
        </authorList>
    </citation>
    <scope>NUCLEOTIDE SEQUENCE [LARGE SCALE GENOMIC DNA]</scope>
    <source>
        <strain evidence="13 14">L1-82</strain>
    </source>
</reference>
<dbReference type="EC" id="2.4.2.14" evidence="7"/>
<dbReference type="UniPathway" id="UPA00074">
    <property type="reaction ID" value="UER00124"/>
</dbReference>
<dbReference type="InterPro" id="IPR035584">
    <property type="entry name" value="PurF_N"/>
</dbReference>
<dbReference type="HOGENOM" id="CLU_022389_3_1_9"/>
<dbReference type="GO" id="GO:0000287">
    <property type="term" value="F:magnesium ion binding"/>
    <property type="evidence" value="ECO:0007669"/>
    <property type="project" value="UniProtKB-UniRule"/>
</dbReference>
<dbReference type="MEROPS" id="C44.001"/>
<dbReference type="InterPro" id="IPR029057">
    <property type="entry name" value="PRTase-like"/>
</dbReference>
<evidence type="ECO:0000259" key="12">
    <source>
        <dbReference type="PROSITE" id="PS51278"/>
    </source>
</evidence>
<dbReference type="InterPro" id="IPR017932">
    <property type="entry name" value="GATase_2_dom"/>
</dbReference>
<evidence type="ECO:0000256" key="2">
    <source>
        <dbReference type="ARBA" id="ARBA00010138"/>
    </source>
</evidence>
<feature type="binding site" evidence="7 11">
    <location>
        <position position="276"/>
    </location>
    <ligand>
        <name>[4Fe-4S] cluster</name>
        <dbReference type="ChEBI" id="CHEBI:49883"/>
    </ligand>
</feature>
<comment type="function">
    <text evidence="7">Catalyzes the formation of phosphoribosylamine from phosphoribosylpyrophosphate (PRPP) and glutamine.</text>
</comment>